<name>A0ABV5Q8H3_9ACTN</name>
<organism evidence="2 3">
    <name type="scientific">Nonomuraea roseola</name>
    <dbReference type="NCBI Taxonomy" id="46179"/>
    <lineage>
        <taxon>Bacteria</taxon>
        <taxon>Bacillati</taxon>
        <taxon>Actinomycetota</taxon>
        <taxon>Actinomycetes</taxon>
        <taxon>Streptosporangiales</taxon>
        <taxon>Streptosporangiaceae</taxon>
        <taxon>Nonomuraea</taxon>
    </lineage>
</organism>
<feature type="domain" description="Transposase IS4-like" evidence="1">
    <location>
        <begin position="18"/>
        <end position="132"/>
    </location>
</feature>
<evidence type="ECO:0000313" key="2">
    <source>
        <dbReference type="EMBL" id="MFB9531786.1"/>
    </source>
</evidence>
<dbReference type="Pfam" id="PF01609">
    <property type="entry name" value="DDE_Tnp_1"/>
    <property type="match status" value="1"/>
</dbReference>
<accession>A0ABV5Q8H3</accession>
<evidence type="ECO:0000313" key="3">
    <source>
        <dbReference type="Proteomes" id="UP001589646"/>
    </source>
</evidence>
<comment type="caution">
    <text evidence="2">The sequence shown here is derived from an EMBL/GenBank/DDBJ whole genome shotgun (WGS) entry which is preliminary data.</text>
</comment>
<dbReference type="EMBL" id="JBHMCE010000012">
    <property type="protein sequence ID" value="MFB9531786.1"/>
    <property type="molecule type" value="Genomic_DNA"/>
</dbReference>
<protein>
    <submittedName>
        <fullName evidence="2">Transposase</fullName>
    </submittedName>
</protein>
<dbReference type="InterPro" id="IPR002559">
    <property type="entry name" value="Transposase_11"/>
</dbReference>
<dbReference type="Proteomes" id="UP001589646">
    <property type="component" value="Unassembled WGS sequence"/>
</dbReference>
<dbReference type="RefSeq" id="WP_346131480.1">
    <property type="nucleotide sequence ID" value="NZ_JBHMCE010000012.1"/>
</dbReference>
<evidence type="ECO:0000259" key="1">
    <source>
        <dbReference type="Pfam" id="PF01609"/>
    </source>
</evidence>
<sequence length="154" mass="17143">MGTTAALGLHPARPAGRFALTGAKADERETLLDLLAIEPQLTDERPGQTLIGDKNYFGRDFEQRLAALDIRLLRPARKGEAERPGSQSFKPLRQVIESINETFKGQLDLERHRGRTPGGVAVRILQRILALTAAIWHNDHTGQPTMRSLTTYDH</sequence>
<gene>
    <name evidence="2" type="ORF">ACFFRN_34735</name>
</gene>
<proteinExistence type="predicted"/>
<reference evidence="2 3" key="1">
    <citation type="submission" date="2024-09" db="EMBL/GenBank/DDBJ databases">
        <authorList>
            <person name="Sun Q."/>
            <person name="Mori K."/>
        </authorList>
    </citation>
    <scope>NUCLEOTIDE SEQUENCE [LARGE SCALE GENOMIC DNA]</scope>
    <source>
        <strain evidence="2 3">JCM 3323</strain>
    </source>
</reference>
<keyword evidence="3" id="KW-1185">Reference proteome</keyword>